<evidence type="ECO:0000256" key="2">
    <source>
        <dbReference type="ARBA" id="ARBA00023125"/>
    </source>
</evidence>
<organism evidence="5 6">
    <name type="scientific">Pseudooceanicola batsensis (strain ATCC BAA-863 / DSM 15984 / KCTC 12145 / HTCC2597)</name>
    <name type="common">Oceanicola batsensis</name>
    <dbReference type="NCBI Taxonomy" id="252305"/>
    <lineage>
        <taxon>Bacteria</taxon>
        <taxon>Pseudomonadati</taxon>
        <taxon>Pseudomonadota</taxon>
        <taxon>Alphaproteobacteria</taxon>
        <taxon>Rhodobacterales</taxon>
        <taxon>Paracoccaceae</taxon>
        <taxon>Pseudooceanicola</taxon>
    </lineage>
</organism>
<dbReference type="PROSITE" id="PS01124">
    <property type="entry name" value="HTH_ARAC_FAMILY_2"/>
    <property type="match status" value="1"/>
</dbReference>
<dbReference type="Proteomes" id="UP000004318">
    <property type="component" value="Unassembled WGS sequence"/>
</dbReference>
<accession>A3TSR5</accession>
<evidence type="ECO:0000256" key="1">
    <source>
        <dbReference type="ARBA" id="ARBA00023015"/>
    </source>
</evidence>
<evidence type="ECO:0000313" key="5">
    <source>
        <dbReference type="EMBL" id="EAQ04692.1"/>
    </source>
</evidence>
<sequence>MQDFASASLVTLIRAWLDRTAPGAAGASRVDALREGRVPPETKRDLLARVVRVSGPFAPAEVGGMLDHIAYHPIWAAALRSATPGVLFDKWGRFERFGHSTNRLEITRPREGVALCRRTAVDGSAPTDTESLFICGLIVALVEGIGCHGVTCHMRRVDGGEWCLRKGGRFAFPASLAGLDTAHWRLSWQKGEPGPPDNLGRACLPVLAQAPAEAGTLRRVAALLARDPGQRWSLGDLASETALSVRTLQRRLGGAGFPVSRLTRLIRVEEACRLLSSGDLSVTAVAFCAGYSDSAHLSRDFRAVMGMSPSTYRNLQAAAPPKN</sequence>
<comment type="caution">
    <text evidence="5">The sequence shown here is derived from an EMBL/GenBank/DDBJ whole genome shotgun (WGS) entry which is preliminary data.</text>
</comment>
<dbReference type="eggNOG" id="COG4977">
    <property type="taxonomic scope" value="Bacteria"/>
</dbReference>
<dbReference type="HOGENOM" id="CLU_899615_0_0_5"/>
<dbReference type="GO" id="GO:0003700">
    <property type="term" value="F:DNA-binding transcription factor activity"/>
    <property type="evidence" value="ECO:0007669"/>
    <property type="project" value="InterPro"/>
</dbReference>
<name>A3TSR5_PSEBH</name>
<keyword evidence="3" id="KW-0804">Transcription</keyword>
<dbReference type="EMBL" id="AAMO01000001">
    <property type="protein sequence ID" value="EAQ04692.1"/>
    <property type="molecule type" value="Genomic_DNA"/>
</dbReference>
<dbReference type="GO" id="GO:0043565">
    <property type="term" value="F:sequence-specific DNA binding"/>
    <property type="evidence" value="ECO:0007669"/>
    <property type="project" value="InterPro"/>
</dbReference>
<dbReference type="PROSITE" id="PS00041">
    <property type="entry name" value="HTH_ARAC_FAMILY_1"/>
    <property type="match status" value="1"/>
</dbReference>
<keyword evidence="1" id="KW-0805">Transcription regulation</keyword>
<dbReference type="PANTHER" id="PTHR46796">
    <property type="entry name" value="HTH-TYPE TRANSCRIPTIONAL ACTIVATOR RHAS-RELATED"/>
    <property type="match status" value="1"/>
</dbReference>
<keyword evidence="2" id="KW-0238">DNA-binding</keyword>
<evidence type="ECO:0000256" key="3">
    <source>
        <dbReference type="ARBA" id="ARBA00023163"/>
    </source>
</evidence>
<dbReference type="RefSeq" id="WP_009805309.1">
    <property type="nucleotide sequence ID" value="NZ_CH724131.1"/>
</dbReference>
<dbReference type="InterPro" id="IPR018062">
    <property type="entry name" value="HTH_AraC-typ_CS"/>
</dbReference>
<proteinExistence type="predicted"/>
<dbReference type="STRING" id="252305.OB2597_05400"/>
<dbReference type="SMART" id="SM00342">
    <property type="entry name" value="HTH_ARAC"/>
    <property type="match status" value="1"/>
</dbReference>
<dbReference type="InterPro" id="IPR018060">
    <property type="entry name" value="HTH_AraC"/>
</dbReference>
<dbReference type="Gene3D" id="1.10.10.60">
    <property type="entry name" value="Homeodomain-like"/>
    <property type="match status" value="1"/>
</dbReference>
<dbReference type="InterPro" id="IPR009057">
    <property type="entry name" value="Homeodomain-like_sf"/>
</dbReference>
<dbReference type="AlphaFoldDB" id="A3TSR5"/>
<reference evidence="5 6" key="1">
    <citation type="journal article" date="2010" name="J. Bacteriol.">
        <title>Genome sequences of Oceanicola granulosus HTCC2516(T) and Oceanicola batsensis HTCC2597(TDelta).</title>
        <authorList>
            <person name="Thrash J.C."/>
            <person name="Cho J.C."/>
            <person name="Vergin K.L."/>
            <person name="Giovannoni S.J."/>
        </authorList>
    </citation>
    <scope>NUCLEOTIDE SEQUENCE [LARGE SCALE GENOMIC DNA]</scope>
    <source>
        <strain evidence="6">ATCC BAA-863 / DSM 15984 / KCTC 12145 / HTCC2597</strain>
    </source>
</reference>
<evidence type="ECO:0000313" key="6">
    <source>
        <dbReference type="Proteomes" id="UP000004318"/>
    </source>
</evidence>
<feature type="domain" description="HTH araC/xylS-type" evidence="4">
    <location>
        <begin position="218"/>
        <end position="315"/>
    </location>
</feature>
<keyword evidence="6" id="KW-1185">Reference proteome</keyword>
<gene>
    <name evidence="5" type="ORF">OB2597_05400</name>
</gene>
<evidence type="ECO:0000259" key="4">
    <source>
        <dbReference type="PROSITE" id="PS01124"/>
    </source>
</evidence>
<dbReference type="SUPFAM" id="SSF46689">
    <property type="entry name" value="Homeodomain-like"/>
    <property type="match status" value="1"/>
</dbReference>
<dbReference type="InterPro" id="IPR050204">
    <property type="entry name" value="AraC_XylS_family_regulators"/>
</dbReference>
<dbReference type="OrthoDB" id="9805730at2"/>
<dbReference type="Pfam" id="PF12833">
    <property type="entry name" value="HTH_18"/>
    <property type="match status" value="1"/>
</dbReference>
<protein>
    <submittedName>
        <fullName evidence="5">Transcriptional regulator, AraC family protein</fullName>
    </submittedName>
</protein>